<dbReference type="EMBL" id="REFO01000016">
    <property type="protein sequence ID" value="RMA92538.1"/>
    <property type="molecule type" value="Genomic_DNA"/>
</dbReference>
<accession>A0A3M0BC95</accession>
<evidence type="ECO:0000313" key="3">
    <source>
        <dbReference type="Proteomes" id="UP000280842"/>
    </source>
</evidence>
<dbReference type="OrthoDB" id="15348at2"/>
<dbReference type="RefSeq" id="WP_121923686.1">
    <property type="nucleotide sequence ID" value="NZ_REFO01000016.1"/>
</dbReference>
<comment type="caution">
    <text evidence="2">The sequence shown here is derived from an EMBL/GenBank/DDBJ whole genome shotgun (WGS) entry which is preliminary data.</text>
</comment>
<organism evidence="2 3">
    <name type="scientific">Hydrogenothermus marinus</name>
    <dbReference type="NCBI Taxonomy" id="133270"/>
    <lineage>
        <taxon>Bacteria</taxon>
        <taxon>Pseudomonadati</taxon>
        <taxon>Aquificota</taxon>
        <taxon>Aquificia</taxon>
        <taxon>Aquificales</taxon>
        <taxon>Hydrogenothermaceae</taxon>
        <taxon>Hydrogenothermus</taxon>
    </lineage>
</organism>
<sequence>MRILILIIISFSIVACSEKTEKTEKKINKEYLLEKANANFQELERESEKSPEELTLPETKDEATMLKVNKKLVKRKMIITKRDIHTKYPLKNGYPIWFYNPNYGGYIGAVGIARKTKNIGYPEQKRLAIMIAQANLSKQLKLLVNAEVYTEKLRISRKDYEEYKSKLESLSRQESSAYLRNTVVKDEWIDPKTGDLYVWVVLEK</sequence>
<proteinExistence type="predicted"/>
<dbReference type="AlphaFoldDB" id="A0A3M0BC95"/>
<protein>
    <recommendedName>
        <fullName evidence="4">LPP20 lipoprotein</fullName>
    </recommendedName>
</protein>
<evidence type="ECO:0000313" key="2">
    <source>
        <dbReference type="EMBL" id="RMA92538.1"/>
    </source>
</evidence>
<keyword evidence="3" id="KW-1185">Reference proteome</keyword>
<evidence type="ECO:0008006" key="4">
    <source>
        <dbReference type="Google" id="ProtNLM"/>
    </source>
</evidence>
<reference evidence="2 3" key="1">
    <citation type="submission" date="2018-10" db="EMBL/GenBank/DDBJ databases">
        <title>Genomic Encyclopedia of Archaeal and Bacterial Type Strains, Phase II (KMG-II): from individual species to whole genera.</title>
        <authorList>
            <person name="Goeker M."/>
        </authorList>
    </citation>
    <scope>NUCLEOTIDE SEQUENCE [LARGE SCALE GENOMIC DNA]</scope>
    <source>
        <strain evidence="2 3">VM1</strain>
    </source>
</reference>
<dbReference type="PROSITE" id="PS51257">
    <property type="entry name" value="PROKAR_LIPOPROTEIN"/>
    <property type="match status" value="1"/>
</dbReference>
<evidence type="ECO:0000256" key="1">
    <source>
        <dbReference type="SAM" id="Coils"/>
    </source>
</evidence>
<name>A0A3M0BC95_9AQUI</name>
<keyword evidence="1" id="KW-0175">Coiled coil</keyword>
<gene>
    <name evidence="2" type="ORF">CLV39_1586</name>
</gene>
<dbReference type="Proteomes" id="UP000280842">
    <property type="component" value="Unassembled WGS sequence"/>
</dbReference>
<feature type="coiled-coil region" evidence="1">
    <location>
        <begin position="26"/>
        <end position="53"/>
    </location>
</feature>